<keyword evidence="3" id="KW-1185">Reference proteome</keyword>
<dbReference type="AlphaFoldDB" id="A0AAE3XUE7"/>
<dbReference type="PANTHER" id="PTHR24637">
    <property type="entry name" value="COLLAGEN"/>
    <property type="match status" value="1"/>
</dbReference>
<evidence type="ECO:0000256" key="1">
    <source>
        <dbReference type="SAM" id="MobiDB-lite"/>
    </source>
</evidence>
<evidence type="ECO:0000313" key="3">
    <source>
        <dbReference type="Proteomes" id="UP001185092"/>
    </source>
</evidence>
<gene>
    <name evidence="2" type="ORF">HNQ88_004966</name>
</gene>
<dbReference type="EMBL" id="JAVDQD010000013">
    <property type="protein sequence ID" value="MDR6241879.1"/>
    <property type="molecule type" value="Genomic_DNA"/>
</dbReference>
<organism evidence="2 3">
    <name type="scientific">Aureibacter tunicatorum</name>
    <dbReference type="NCBI Taxonomy" id="866807"/>
    <lineage>
        <taxon>Bacteria</taxon>
        <taxon>Pseudomonadati</taxon>
        <taxon>Bacteroidota</taxon>
        <taxon>Cytophagia</taxon>
        <taxon>Cytophagales</taxon>
        <taxon>Persicobacteraceae</taxon>
        <taxon>Aureibacter</taxon>
    </lineage>
</organism>
<dbReference type="PANTHER" id="PTHR24637:SF421">
    <property type="entry name" value="CUTICLE COLLAGEN DPY-2"/>
    <property type="match status" value="1"/>
</dbReference>
<reference evidence="2" key="1">
    <citation type="submission" date="2023-07" db="EMBL/GenBank/DDBJ databases">
        <title>Genomic Encyclopedia of Type Strains, Phase IV (KMG-IV): sequencing the most valuable type-strain genomes for metagenomic binning, comparative biology and taxonomic classification.</title>
        <authorList>
            <person name="Goeker M."/>
        </authorList>
    </citation>
    <scope>NUCLEOTIDE SEQUENCE</scope>
    <source>
        <strain evidence="2">DSM 26174</strain>
    </source>
</reference>
<feature type="region of interest" description="Disordered" evidence="1">
    <location>
        <begin position="17"/>
        <end position="67"/>
    </location>
</feature>
<accession>A0AAE3XUE7</accession>
<feature type="compositionally biased region" description="Low complexity" evidence="1">
    <location>
        <begin position="44"/>
        <end position="60"/>
    </location>
</feature>
<proteinExistence type="predicted"/>
<dbReference type="RefSeq" id="WP_309943048.1">
    <property type="nucleotide sequence ID" value="NZ_AP025310.1"/>
</dbReference>
<sequence>MGIAYKYIPGRVGVDGLPGVEGAQGPEGSQGPPGYPGSPGPNGSPGTAGPPGRSGSVGPPGEDGKDAKSYEVVSCISGKEPNPIDNVKGYLIDGSHPLDEDGNPDPNLHSFKNAIDIRNKFPSVRVELDGGDILTILHGRIISWIIKDRGYYKDLIDILDAGNPNDIPLQYFKNPPGYPGAVGQVGQVGEI</sequence>
<name>A0AAE3XUE7_9BACT</name>
<evidence type="ECO:0000313" key="2">
    <source>
        <dbReference type="EMBL" id="MDR6241879.1"/>
    </source>
</evidence>
<dbReference type="InterPro" id="IPR008160">
    <property type="entry name" value="Collagen"/>
</dbReference>
<evidence type="ECO:0008006" key="4">
    <source>
        <dbReference type="Google" id="ProtNLM"/>
    </source>
</evidence>
<dbReference type="Proteomes" id="UP001185092">
    <property type="component" value="Unassembled WGS sequence"/>
</dbReference>
<comment type="caution">
    <text evidence="2">The sequence shown here is derived from an EMBL/GenBank/DDBJ whole genome shotgun (WGS) entry which is preliminary data.</text>
</comment>
<dbReference type="Pfam" id="PF01391">
    <property type="entry name" value="Collagen"/>
    <property type="match status" value="1"/>
</dbReference>
<protein>
    <recommendedName>
        <fullName evidence="4">Collagen triple helix repeat protein</fullName>
    </recommendedName>
</protein>